<accession>A0A811K8J1</accession>
<dbReference type="PANTHER" id="PTHR23403:SF5">
    <property type="entry name" value="TREHALASE"/>
    <property type="match status" value="1"/>
</dbReference>
<evidence type="ECO:0000256" key="7">
    <source>
        <dbReference type="SAM" id="SignalP"/>
    </source>
</evidence>
<dbReference type="Gene3D" id="1.50.10.10">
    <property type="match status" value="1"/>
</dbReference>
<dbReference type="InterPro" id="IPR018232">
    <property type="entry name" value="Glyco_hydro_37_CS"/>
</dbReference>
<dbReference type="Pfam" id="PF01204">
    <property type="entry name" value="Trehalase"/>
    <property type="match status" value="1"/>
</dbReference>
<dbReference type="GO" id="GO:0004555">
    <property type="term" value="F:alpha,alpha-trehalase activity"/>
    <property type="evidence" value="ECO:0007669"/>
    <property type="project" value="UniProtKB-EC"/>
</dbReference>
<dbReference type="PANTHER" id="PTHR23403">
    <property type="entry name" value="TREHALASE"/>
    <property type="match status" value="1"/>
</dbReference>
<name>A0A811K8J1_9BILA</name>
<evidence type="ECO:0000256" key="2">
    <source>
        <dbReference type="ARBA" id="ARBA00012757"/>
    </source>
</evidence>
<dbReference type="GO" id="GO:0005993">
    <property type="term" value="P:trehalose catabolic process"/>
    <property type="evidence" value="ECO:0007669"/>
    <property type="project" value="TreeGrafter"/>
</dbReference>
<protein>
    <recommendedName>
        <fullName evidence="3 6">Trehalase</fullName>
        <ecNumber evidence="2 6">3.2.1.28</ecNumber>
    </recommendedName>
    <alternativeName>
        <fullName evidence="6">Alpha-trehalose glucohydrolase</fullName>
    </alternativeName>
</protein>
<comment type="catalytic activity">
    <reaction evidence="6">
        <text>alpha,alpha-trehalose + H2O = alpha-D-glucose + beta-D-glucose</text>
        <dbReference type="Rhea" id="RHEA:32675"/>
        <dbReference type="ChEBI" id="CHEBI:15377"/>
        <dbReference type="ChEBI" id="CHEBI:15903"/>
        <dbReference type="ChEBI" id="CHEBI:16551"/>
        <dbReference type="ChEBI" id="CHEBI:17925"/>
        <dbReference type="EC" id="3.2.1.28"/>
    </reaction>
</comment>
<dbReference type="SUPFAM" id="SSF48208">
    <property type="entry name" value="Six-hairpin glycosidases"/>
    <property type="match status" value="1"/>
</dbReference>
<dbReference type="Proteomes" id="UP000614601">
    <property type="component" value="Unassembled WGS sequence"/>
</dbReference>
<dbReference type="EMBL" id="CAJFCW020000002">
    <property type="protein sequence ID" value="CAG9095027.1"/>
    <property type="molecule type" value="Genomic_DNA"/>
</dbReference>
<keyword evidence="5 6" id="KW-0326">Glycosidase</keyword>
<dbReference type="InterPro" id="IPR008928">
    <property type="entry name" value="6-hairpin_glycosidase_sf"/>
</dbReference>
<dbReference type="OrthoDB" id="3542292at2759"/>
<gene>
    <name evidence="8" type="ORF">BOKJ2_LOCUS4024</name>
</gene>
<dbReference type="Proteomes" id="UP000783686">
    <property type="component" value="Unassembled WGS sequence"/>
</dbReference>
<reference evidence="8" key="1">
    <citation type="submission" date="2020-09" db="EMBL/GenBank/DDBJ databases">
        <authorList>
            <person name="Kikuchi T."/>
        </authorList>
    </citation>
    <scope>NUCLEOTIDE SEQUENCE</scope>
    <source>
        <strain evidence="8">SH1</strain>
    </source>
</reference>
<feature type="signal peptide" evidence="7">
    <location>
        <begin position="1"/>
        <end position="21"/>
    </location>
</feature>
<evidence type="ECO:0000256" key="4">
    <source>
        <dbReference type="ARBA" id="ARBA00022801"/>
    </source>
</evidence>
<organism evidence="8 9">
    <name type="scientific">Bursaphelenchus okinawaensis</name>
    <dbReference type="NCBI Taxonomy" id="465554"/>
    <lineage>
        <taxon>Eukaryota</taxon>
        <taxon>Metazoa</taxon>
        <taxon>Ecdysozoa</taxon>
        <taxon>Nematoda</taxon>
        <taxon>Chromadorea</taxon>
        <taxon>Rhabditida</taxon>
        <taxon>Tylenchina</taxon>
        <taxon>Tylenchomorpha</taxon>
        <taxon>Aphelenchoidea</taxon>
        <taxon>Aphelenchoididae</taxon>
        <taxon>Bursaphelenchus</taxon>
    </lineage>
</organism>
<evidence type="ECO:0000256" key="3">
    <source>
        <dbReference type="ARBA" id="ARBA00019905"/>
    </source>
</evidence>
<evidence type="ECO:0000313" key="9">
    <source>
        <dbReference type="Proteomes" id="UP000614601"/>
    </source>
</evidence>
<dbReference type="PRINTS" id="PR00744">
    <property type="entry name" value="GLHYDRLASE37"/>
</dbReference>
<keyword evidence="9" id="KW-1185">Reference proteome</keyword>
<proteinExistence type="inferred from homology"/>
<dbReference type="PROSITE" id="PS00928">
    <property type="entry name" value="TREHALASE_2"/>
    <property type="match status" value="1"/>
</dbReference>
<dbReference type="AlphaFoldDB" id="A0A811K8J1"/>
<feature type="chain" id="PRO_5035594577" description="Trehalase" evidence="7">
    <location>
        <begin position="22"/>
        <end position="632"/>
    </location>
</feature>
<evidence type="ECO:0000256" key="5">
    <source>
        <dbReference type="ARBA" id="ARBA00023295"/>
    </source>
</evidence>
<comment type="similarity">
    <text evidence="1 6">Belongs to the glycosyl hydrolase 37 family.</text>
</comment>
<comment type="caution">
    <text evidence="8">The sequence shown here is derived from an EMBL/GenBank/DDBJ whole genome shotgun (WGS) entry which is preliminary data.</text>
</comment>
<evidence type="ECO:0000313" key="8">
    <source>
        <dbReference type="EMBL" id="CAD5212080.1"/>
    </source>
</evidence>
<dbReference type="EMBL" id="CAJFDH010000002">
    <property type="protein sequence ID" value="CAD5212080.1"/>
    <property type="molecule type" value="Genomic_DNA"/>
</dbReference>
<dbReference type="PROSITE" id="PS00927">
    <property type="entry name" value="TREHALASE_1"/>
    <property type="match status" value="1"/>
</dbReference>
<dbReference type="InterPro" id="IPR012341">
    <property type="entry name" value="6hp_glycosidase-like_sf"/>
</dbReference>
<dbReference type="EC" id="3.2.1.28" evidence="2 6"/>
<evidence type="ECO:0000256" key="6">
    <source>
        <dbReference type="RuleBase" id="RU361180"/>
    </source>
</evidence>
<dbReference type="InterPro" id="IPR001661">
    <property type="entry name" value="Glyco_hydro_37"/>
</dbReference>
<sequence length="632" mass="74174">MKPDVIFLWLCLSWVHQPCGAQVPQTFLMENVTGLIPVCNRENAPNNQIYCNGPILEAVMAFHLYHDSKTFVDKPLKYPPQVVLNKYKELFPTQDDVTKSELQKFVDDNFYEAGTEMKSCQLDDWNEKPLKLMSISDTNLRSWAIELNLIWKSLCREVDPVVRNESERFSLLYVPNRFIVPGGRFREFYYWDSYWTIKGLLASGMYDTVKSMLLNFIYIVEKYGFIPNGGRVYYLSRSQPPLLTGMVYEYYEATHDINFLIENVGTLEKELHFWDTHRKIDVNIDNQTYSMYQYRADSNGPRPESFKEDVELTKQFTKDERKQKTWQDLASAAESGWDFSSRWFRNSVDMKTIETTNIVPVDLNSFLCWNMNILSYFFDEINENDKAEEFRNRLGKFRAHFQKVFYLKNESGWFDYNMRTQKHNIKFYPSMATPLFTRCYHSLNHRQAEKIFDKMEEKGAFKFIGGIPTSLQEDTNQQWDFPNGWSPLNHIIIEGLRQSESPRMQYKAFLLAQKWVLSNYRVFKKTGVMWEKYDVIGSNPNVGSGGEYAVQAGFGWTNGVVLDLLMTYSEQFNFPLLAEETEGKRSVESHSHNHALIRTPKALHLNREEETSSARKWAISTLSISILLFFFF</sequence>
<keyword evidence="7" id="KW-0732">Signal</keyword>
<keyword evidence="4 6" id="KW-0378">Hydrolase</keyword>
<evidence type="ECO:0000256" key="1">
    <source>
        <dbReference type="ARBA" id="ARBA00005615"/>
    </source>
</evidence>